<gene>
    <name evidence="2" type="ORF">Poli38472_006544</name>
</gene>
<proteinExistence type="predicted"/>
<comment type="caution">
    <text evidence="2">The sequence shown here is derived from an EMBL/GenBank/DDBJ whole genome shotgun (WGS) entry which is preliminary data.</text>
</comment>
<reference evidence="2" key="1">
    <citation type="submission" date="2019-03" db="EMBL/GenBank/DDBJ databases">
        <title>Long read genome sequence of the mycoparasitic Pythium oligandrum ATCC 38472 isolated from sugarbeet rhizosphere.</title>
        <authorList>
            <person name="Gaulin E."/>
        </authorList>
    </citation>
    <scope>NUCLEOTIDE SEQUENCE</scope>
    <source>
        <strain evidence="2">ATCC 38472_TT</strain>
    </source>
</reference>
<dbReference type="Proteomes" id="UP000794436">
    <property type="component" value="Unassembled WGS sequence"/>
</dbReference>
<evidence type="ECO:0000256" key="1">
    <source>
        <dbReference type="SAM" id="Coils"/>
    </source>
</evidence>
<keyword evidence="1" id="KW-0175">Coiled coil</keyword>
<keyword evidence="3" id="KW-1185">Reference proteome</keyword>
<feature type="coiled-coil region" evidence="1">
    <location>
        <begin position="339"/>
        <end position="404"/>
    </location>
</feature>
<evidence type="ECO:0000313" key="3">
    <source>
        <dbReference type="Proteomes" id="UP000794436"/>
    </source>
</evidence>
<evidence type="ECO:0000313" key="2">
    <source>
        <dbReference type="EMBL" id="TMW56534.1"/>
    </source>
</evidence>
<dbReference type="AlphaFoldDB" id="A0A8K1FD57"/>
<protein>
    <submittedName>
        <fullName evidence="2">Uncharacterized protein</fullName>
    </submittedName>
</protein>
<sequence length="428" mass="50666">MDMEMERVVDDGANAVDAADDAGRAQGHAGLRGIHSVSVRFRHDKRDLLATQHARYALLVRTVDRWRSVAAARRARREQLIAACRVGARFFQRLYWNQWKETLTRRREARERACARLQSLQSKIRLLRGFHRWKHVVEARRQAVSNAQSACDERRLQVQETRINRNDESGRRATCLTASDPSVRRLRQAKIARIRVYHTQRQYFQRWLEMVKNWSTVCDQRFKEQSRSFQLHSAVRRWRRRTEGRIRGRTMAKQAYFFLYFHLTSSALERLRRNAMRERRERDVAVTIETRGLNQHYGFQFPVRRQALSPVDQVSRSSPHHTPSAVPVFESDKDAIGSIMELEERLRGFEQRRQRWKRLQQSLEEFRRNLHDASTQGLLSSQELGHMKQRLALMEEQNSQYQKQWLASKPEIKSLAAQLSRLRRAVMA</sequence>
<accession>A0A8K1FD57</accession>
<organism evidence="2 3">
    <name type="scientific">Pythium oligandrum</name>
    <name type="common">Mycoparasitic fungus</name>
    <dbReference type="NCBI Taxonomy" id="41045"/>
    <lineage>
        <taxon>Eukaryota</taxon>
        <taxon>Sar</taxon>
        <taxon>Stramenopiles</taxon>
        <taxon>Oomycota</taxon>
        <taxon>Peronosporomycetes</taxon>
        <taxon>Pythiales</taxon>
        <taxon>Pythiaceae</taxon>
        <taxon>Pythium</taxon>
    </lineage>
</organism>
<name>A0A8K1FD57_PYTOL</name>
<dbReference type="EMBL" id="SPLM01000145">
    <property type="protein sequence ID" value="TMW56534.1"/>
    <property type="molecule type" value="Genomic_DNA"/>
</dbReference>